<evidence type="ECO:0000256" key="1">
    <source>
        <dbReference type="ARBA" id="ARBA00002286"/>
    </source>
</evidence>
<dbReference type="InterPro" id="IPR050900">
    <property type="entry name" value="Transposase_IS3/IS150/IS904"/>
</dbReference>
<accession>A0A510TZJ5</accession>
<dbReference type="PROSITE" id="PS50994">
    <property type="entry name" value="INTEGRASE"/>
    <property type="match status" value="1"/>
</dbReference>
<dbReference type="PANTHER" id="PTHR46889">
    <property type="entry name" value="TRANSPOSASE INSF FOR INSERTION SEQUENCE IS3B-RELATED"/>
    <property type="match status" value="1"/>
</dbReference>
<protein>
    <submittedName>
        <fullName evidence="4">IS3 family transposase</fullName>
    </submittedName>
</protein>
<dbReference type="GO" id="GO:0003676">
    <property type="term" value="F:nucleic acid binding"/>
    <property type="evidence" value="ECO:0007669"/>
    <property type="project" value="InterPro"/>
</dbReference>
<evidence type="ECO:0000313" key="4">
    <source>
        <dbReference type="EMBL" id="QFR23942.1"/>
    </source>
</evidence>
<dbReference type="InterPro" id="IPR025948">
    <property type="entry name" value="HTH-like_dom"/>
</dbReference>
<dbReference type="NCBIfam" id="NF033516">
    <property type="entry name" value="transpos_IS3"/>
    <property type="match status" value="1"/>
</dbReference>
<dbReference type="InterPro" id="IPR048020">
    <property type="entry name" value="Transpos_IS3"/>
</dbReference>
<dbReference type="Proteomes" id="UP000326779">
    <property type="component" value="Chromosome"/>
</dbReference>
<dbReference type="KEGG" id="lhb:D1010_11235"/>
<sequence>MEALAKEVNLDTKQPYGISFACRFLEISRAAFYKWRNRKPSVHAQENKEIAQYIKVLEEDNHCIFGVRRLAIYINRETRFHVGATRVRNIMHKNHIVAAIRVAKRDRKAEKKEYFFANKLLTNDAGHDFSPERPNMVWVTDCSELTYGDRMQYRLRLSAVKDLFDHSIVAWRVSPTETTLLVTNTVETALKNTGGIKPEILHSDQGSAYTSRGYNMKLAGLGITHSMSRPGTPGDNSPMESFWSHMKTEFFRFEHALSELKMMQLIQRCVDWYNNKRRQETLNGMTPLEYRNHAVKEIA</sequence>
<gene>
    <name evidence="3" type="ORF">D1010_11235</name>
    <name evidence="4" type="ORF">D1010_11335</name>
</gene>
<evidence type="ECO:0000313" key="5">
    <source>
        <dbReference type="Proteomes" id="UP000326779"/>
    </source>
</evidence>
<dbReference type="EMBL" id="CP045143">
    <property type="protein sequence ID" value="QFR23942.1"/>
    <property type="molecule type" value="Genomic_DNA"/>
</dbReference>
<dbReference type="AlphaFoldDB" id="A0A510TZJ5"/>
<reference evidence="4 5" key="1">
    <citation type="submission" date="2019-10" db="EMBL/GenBank/DDBJ databases">
        <title>The completed genome of Lactobacillus harbinensis M1.</title>
        <authorList>
            <person name="Zheng Y."/>
        </authorList>
    </citation>
    <scope>NUCLEOTIDE SEQUENCE [LARGE SCALE GENOMIC DNA]</scope>
    <source>
        <strain evidence="4 5">M1</strain>
    </source>
</reference>
<dbReference type="InterPro" id="IPR036397">
    <property type="entry name" value="RNaseH_sf"/>
</dbReference>
<dbReference type="Pfam" id="PF00665">
    <property type="entry name" value="rve"/>
    <property type="match status" value="1"/>
</dbReference>
<organism evidence="4 5">
    <name type="scientific">Schleiferilactobacillus harbinensis</name>
    <dbReference type="NCBI Taxonomy" id="304207"/>
    <lineage>
        <taxon>Bacteria</taxon>
        <taxon>Bacillati</taxon>
        <taxon>Bacillota</taxon>
        <taxon>Bacilli</taxon>
        <taxon>Lactobacillales</taxon>
        <taxon>Lactobacillaceae</taxon>
        <taxon>Schleiferilactobacillus</taxon>
    </lineage>
</organism>
<evidence type="ECO:0000313" key="3">
    <source>
        <dbReference type="EMBL" id="QFR23924.1"/>
    </source>
</evidence>
<dbReference type="Pfam" id="PF13276">
    <property type="entry name" value="HTH_21"/>
    <property type="match status" value="1"/>
</dbReference>
<feature type="domain" description="Integrase catalytic" evidence="2">
    <location>
        <begin position="130"/>
        <end position="295"/>
    </location>
</feature>
<proteinExistence type="predicted"/>
<dbReference type="RefSeq" id="WP_146995667.1">
    <property type="nucleotide sequence ID" value="NZ_BJTX01000154.1"/>
</dbReference>
<dbReference type="GO" id="GO:0015074">
    <property type="term" value="P:DNA integration"/>
    <property type="evidence" value="ECO:0007669"/>
    <property type="project" value="InterPro"/>
</dbReference>
<evidence type="ECO:0000259" key="2">
    <source>
        <dbReference type="PROSITE" id="PS50994"/>
    </source>
</evidence>
<dbReference type="EMBL" id="CP045143">
    <property type="protein sequence ID" value="QFR23924.1"/>
    <property type="molecule type" value="Genomic_DNA"/>
</dbReference>
<dbReference type="Gene3D" id="3.30.420.10">
    <property type="entry name" value="Ribonuclease H-like superfamily/Ribonuclease H"/>
    <property type="match status" value="1"/>
</dbReference>
<dbReference type="SUPFAM" id="SSF53098">
    <property type="entry name" value="Ribonuclease H-like"/>
    <property type="match status" value="1"/>
</dbReference>
<dbReference type="InterPro" id="IPR001584">
    <property type="entry name" value="Integrase_cat-core"/>
</dbReference>
<dbReference type="InterPro" id="IPR012337">
    <property type="entry name" value="RNaseH-like_sf"/>
</dbReference>
<dbReference type="Pfam" id="PF13333">
    <property type="entry name" value="rve_2"/>
    <property type="match status" value="1"/>
</dbReference>
<comment type="function">
    <text evidence="1">Involved in the transposition of the insertion sequence.</text>
</comment>
<dbReference type="PANTHER" id="PTHR46889:SF4">
    <property type="entry name" value="TRANSPOSASE INSO FOR INSERTION SEQUENCE ELEMENT IS911B-RELATED"/>
    <property type="match status" value="1"/>
</dbReference>
<name>A0A510TZJ5_9LACO</name>
<dbReference type="KEGG" id="lhb:D1010_11335"/>